<dbReference type="InterPro" id="IPR007801">
    <property type="entry name" value="MbnB/TglH/ChrH"/>
</dbReference>
<dbReference type="Gene3D" id="3.20.20.150">
    <property type="entry name" value="Divalent-metal-dependent TIM barrel enzymes"/>
    <property type="match status" value="1"/>
</dbReference>
<dbReference type="Proteomes" id="UP000092544">
    <property type="component" value="Unassembled WGS sequence"/>
</dbReference>
<dbReference type="PANTHER" id="PTHR42194">
    <property type="entry name" value="UPF0276 PROTEIN HI_1600"/>
    <property type="match status" value="1"/>
</dbReference>
<dbReference type="PANTHER" id="PTHR42194:SF1">
    <property type="entry name" value="UPF0276 PROTEIN HI_1600"/>
    <property type="match status" value="1"/>
</dbReference>
<accession>A0A1A8TSZ6</accession>
<dbReference type="RefSeq" id="WP_067019298.1">
    <property type="nucleotide sequence ID" value="NZ_FLOB01000013.1"/>
</dbReference>
<evidence type="ECO:0000313" key="2">
    <source>
        <dbReference type="Proteomes" id="UP000092544"/>
    </source>
</evidence>
<dbReference type="OrthoDB" id="9763101at2"/>
<dbReference type="AlphaFoldDB" id="A0A1A8TSZ6"/>
<organism evidence="1 2">
    <name type="scientific">Marinomonas spartinae</name>
    <dbReference type="NCBI Taxonomy" id="1792290"/>
    <lineage>
        <taxon>Bacteria</taxon>
        <taxon>Pseudomonadati</taxon>
        <taxon>Pseudomonadota</taxon>
        <taxon>Gammaproteobacteria</taxon>
        <taxon>Oceanospirillales</taxon>
        <taxon>Oceanospirillaceae</taxon>
        <taxon>Marinomonas</taxon>
    </lineage>
</organism>
<evidence type="ECO:0000313" key="1">
    <source>
        <dbReference type="EMBL" id="SBS36462.1"/>
    </source>
</evidence>
<dbReference type="NCBIfam" id="NF003818">
    <property type="entry name" value="PRK05409.1"/>
    <property type="match status" value="1"/>
</dbReference>
<dbReference type="EMBL" id="FLOB01000013">
    <property type="protein sequence ID" value="SBS36462.1"/>
    <property type="molecule type" value="Genomic_DNA"/>
</dbReference>
<sequence>MTNGEGVAFDNVATQESLGYGVGLRSCHFTWLERNLLPAQTGVDFFEAITENILDHGGYARQLLFKLREHYPIVLHGVSLSIGSTDPLNLDYLNKVKALSQALQPEWISDHLCWTGIMGVNTHDLLPMPLTHESLEQVAHKVHQVQEILERPMVLENPSSYLEFAENDYSEWDFLSELVKQTGCQLLLDLNNIYVSGFNLGFDPYEYLAGIPLQSVVQCHLAGPSDCGTHMIDTHDQPIPTPVWQLYEAFIKARGNHVTTLLEWDANIPSFPELVAELNLAKEALQGRIPQRVCTQDSDALSTSIAAHLERSHLDVVNREAVK</sequence>
<dbReference type="Pfam" id="PF05114">
    <property type="entry name" value="MbnB_TglH_ChrH"/>
    <property type="match status" value="1"/>
</dbReference>
<proteinExistence type="predicted"/>
<protein>
    <submittedName>
        <fullName evidence="1">Uncharacterized protein</fullName>
    </submittedName>
</protein>
<dbReference type="STRING" id="1792290.MSP8886_03699"/>
<reference evidence="1 2" key="1">
    <citation type="submission" date="2016-06" db="EMBL/GenBank/DDBJ databases">
        <authorList>
            <person name="Kjaerup R.B."/>
            <person name="Dalgaard T.S."/>
            <person name="Juul-Madsen H.R."/>
        </authorList>
    </citation>
    <scope>NUCLEOTIDE SEQUENCE [LARGE SCALE GENOMIC DNA]</scope>
    <source>
        <strain evidence="1 2">CECT 8886</strain>
    </source>
</reference>
<gene>
    <name evidence="1" type="ORF">MSP8886_03699</name>
</gene>
<name>A0A1A8TSZ6_9GAMM</name>
<keyword evidence="2" id="KW-1185">Reference proteome</keyword>